<dbReference type="AlphaFoldDB" id="A0A5C3LBP5"/>
<dbReference type="OrthoDB" id="3542212at2759"/>
<sequence>MPITELAILRLNQPYHSDPLPSLLELVVARQSLWPKFAVIYLCDPRDDKTLYILAGWDSVKVHEEWIQSEGNQELLTLFKPYMVEVSLRHFDIDFNRIPLDDHNCTAIGWQSTKAEEAVSELLLQSLDGVIWKGRGVEIEDNLRMHELLVFGIPSFADLPQAEPNLAQESANLLVLKRLPGSFAKFPQ</sequence>
<dbReference type="PANTHER" id="PTHR42052">
    <property type="entry name" value="ABM DOMAIN-CONTAINING PROTEIN"/>
    <property type="match status" value="1"/>
</dbReference>
<gene>
    <name evidence="1" type="ORF">FA15DRAFT_631309</name>
</gene>
<dbReference type="EMBL" id="ML210147">
    <property type="protein sequence ID" value="TFK30267.1"/>
    <property type="molecule type" value="Genomic_DNA"/>
</dbReference>
<organism evidence="1 2">
    <name type="scientific">Coprinopsis marcescibilis</name>
    <name type="common">Agaric fungus</name>
    <name type="synonym">Psathyrella marcescibilis</name>
    <dbReference type="NCBI Taxonomy" id="230819"/>
    <lineage>
        <taxon>Eukaryota</taxon>
        <taxon>Fungi</taxon>
        <taxon>Dikarya</taxon>
        <taxon>Basidiomycota</taxon>
        <taxon>Agaricomycotina</taxon>
        <taxon>Agaricomycetes</taxon>
        <taxon>Agaricomycetidae</taxon>
        <taxon>Agaricales</taxon>
        <taxon>Agaricineae</taxon>
        <taxon>Psathyrellaceae</taxon>
        <taxon>Coprinopsis</taxon>
    </lineage>
</organism>
<evidence type="ECO:0008006" key="3">
    <source>
        <dbReference type="Google" id="ProtNLM"/>
    </source>
</evidence>
<keyword evidence="2" id="KW-1185">Reference proteome</keyword>
<protein>
    <recommendedName>
        <fullName evidence="3">ABM domain-containing protein</fullName>
    </recommendedName>
</protein>
<reference evidence="1 2" key="1">
    <citation type="journal article" date="2019" name="Nat. Ecol. Evol.">
        <title>Megaphylogeny resolves global patterns of mushroom evolution.</title>
        <authorList>
            <person name="Varga T."/>
            <person name="Krizsan K."/>
            <person name="Foldi C."/>
            <person name="Dima B."/>
            <person name="Sanchez-Garcia M."/>
            <person name="Sanchez-Ramirez S."/>
            <person name="Szollosi G.J."/>
            <person name="Szarkandi J.G."/>
            <person name="Papp V."/>
            <person name="Albert L."/>
            <person name="Andreopoulos W."/>
            <person name="Angelini C."/>
            <person name="Antonin V."/>
            <person name="Barry K.W."/>
            <person name="Bougher N.L."/>
            <person name="Buchanan P."/>
            <person name="Buyck B."/>
            <person name="Bense V."/>
            <person name="Catcheside P."/>
            <person name="Chovatia M."/>
            <person name="Cooper J."/>
            <person name="Damon W."/>
            <person name="Desjardin D."/>
            <person name="Finy P."/>
            <person name="Geml J."/>
            <person name="Haridas S."/>
            <person name="Hughes K."/>
            <person name="Justo A."/>
            <person name="Karasinski D."/>
            <person name="Kautmanova I."/>
            <person name="Kiss B."/>
            <person name="Kocsube S."/>
            <person name="Kotiranta H."/>
            <person name="LaButti K.M."/>
            <person name="Lechner B.E."/>
            <person name="Liimatainen K."/>
            <person name="Lipzen A."/>
            <person name="Lukacs Z."/>
            <person name="Mihaltcheva S."/>
            <person name="Morgado L.N."/>
            <person name="Niskanen T."/>
            <person name="Noordeloos M.E."/>
            <person name="Ohm R.A."/>
            <person name="Ortiz-Santana B."/>
            <person name="Ovrebo C."/>
            <person name="Racz N."/>
            <person name="Riley R."/>
            <person name="Savchenko A."/>
            <person name="Shiryaev A."/>
            <person name="Soop K."/>
            <person name="Spirin V."/>
            <person name="Szebenyi C."/>
            <person name="Tomsovsky M."/>
            <person name="Tulloss R.E."/>
            <person name="Uehling J."/>
            <person name="Grigoriev I.V."/>
            <person name="Vagvolgyi C."/>
            <person name="Papp T."/>
            <person name="Martin F.M."/>
            <person name="Miettinen O."/>
            <person name="Hibbett D.S."/>
            <person name="Nagy L.G."/>
        </authorList>
    </citation>
    <scope>NUCLEOTIDE SEQUENCE [LARGE SCALE GENOMIC DNA]</scope>
    <source>
        <strain evidence="1 2">CBS 121175</strain>
    </source>
</reference>
<evidence type="ECO:0000313" key="2">
    <source>
        <dbReference type="Proteomes" id="UP000307440"/>
    </source>
</evidence>
<dbReference type="PANTHER" id="PTHR42052:SF1">
    <property type="entry name" value="ABM DOMAIN-CONTAINING PROTEIN"/>
    <property type="match status" value="1"/>
</dbReference>
<proteinExistence type="predicted"/>
<evidence type="ECO:0000313" key="1">
    <source>
        <dbReference type="EMBL" id="TFK30267.1"/>
    </source>
</evidence>
<dbReference type="Gene3D" id="3.30.70.100">
    <property type="match status" value="1"/>
</dbReference>
<name>A0A5C3LBP5_COPMA</name>
<accession>A0A5C3LBP5</accession>
<dbReference type="Proteomes" id="UP000307440">
    <property type="component" value="Unassembled WGS sequence"/>
</dbReference>